<dbReference type="GO" id="GO:0003723">
    <property type="term" value="F:RNA binding"/>
    <property type="evidence" value="ECO:0007669"/>
    <property type="project" value="InterPro"/>
</dbReference>
<name>A0AAD3SBS4_NEPGR</name>
<comment type="caution">
    <text evidence="4">The sequence shown here is derived from an EMBL/GenBank/DDBJ whole genome shotgun (WGS) entry which is preliminary data.</text>
</comment>
<evidence type="ECO:0000256" key="3">
    <source>
        <dbReference type="PROSITE-ProRule" id="PRU00708"/>
    </source>
</evidence>
<feature type="repeat" description="PPR" evidence="3">
    <location>
        <begin position="121"/>
        <end position="155"/>
    </location>
</feature>
<proteinExistence type="inferred from homology"/>
<dbReference type="Pfam" id="PF20431">
    <property type="entry name" value="E_motif"/>
    <property type="match status" value="1"/>
</dbReference>
<dbReference type="PROSITE" id="PS51375">
    <property type="entry name" value="PPR"/>
    <property type="match status" value="2"/>
</dbReference>
<evidence type="ECO:0000256" key="1">
    <source>
        <dbReference type="ARBA" id="ARBA00022737"/>
    </source>
</evidence>
<dbReference type="FunFam" id="1.25.40.10:FF:000277">
    <property type="entry name" value="Pentatricopeptide repeat-containing protein, mitochondrial"/>
    <property type="match status" value="1"/>
</dbReference>
<dbReference type="NCBIfam" id="TIGR00756">
    <property type="entry name" value="PPR"/>
    <property type="match status" value="2"/>
</dbReference>
<evidence type="ECO:0000256" key="2">
    <source>
        <dbReference type="ARBA" id="ARBA00061659"/>
    </source>
</evidence>
<dbReference type="Gene3D" id="1.25.40.10">
    <property type="entry name" value="Tetratricopeptide repeat domain"/>
    <property type="match status" value="2"/>
</dbReference>
<dbReference type="GO" id="GO:0005737">
    <property type="term" value="C:cytoplasm"/>
    <property type="evidence" value="ECO:0007669"/>
    <property type="project" value="UniProtKB-ARBA"/>
</dbReference>
<dbReference type="InterPro" id="IPR002885">
    <property type="entry name" value="PPR_rpt"/>
</dbReference>
<dbReference type="AlphaFoldDB" id="A0AAD3SBS4"/>
<dbReference type="EMBL" id="BSYO01000008">
    <property type="protein sequence ID" value="GMH08137.1"/>
    <property type="molecule type" value="Genomic_DNA"/>
</dbReference>
<keyword evidence="5" id="KW-1185">Reference proteome</keyword>
<comment type="similarity">
    <text evidence="2">Belongs to the PPR family. PCMP-E subfamily.</text>
</comment>
<sequence>MYASKGCAKDVEILYSESVRNDIVASNILFSFYNSTGDIEGVVKRFRDMHGKVEPSAETLTLVASTFSKSGNLSQCQQLHCFALKAGFGDHVLLTSLLMTYANCGDLGAATALFSEISLVSSITWSSMISGYVEHGHYEKAIELFKQWQASRIKPGADIIRILVDVSANLGALHLGKEIHGYCVRNLSHYSFKDDFVLETSILNMYARCGSISSARHCFGLMVMRDVIAWTSMIQGLGTYGLGLEALKLFDQMLKEGIRPNSITFVSLLSACSHSGLSNKGCELFYSMKWKFGIAPELLHYTCIVDLLGRSGKLREALAIILKMLACPDGRIWGALLAGSRVHGNRNMGFYAAKKLSELEPDNVGYQIILSNVQASTEQWTKVEAIRQVLRGVHSKKAPGWSCIEVERAIEGFVSGDRSHPLMEEVYEVLGFLSRQMHDSSMCSMDKMII</sequence>
<evidence type="ECO:0008006" key="6">
    <source>
        <dbReference type="Google" id="ProtNLM"/>
    </source>
</evidence>
<dbReference type="InterPro" id="IPR011990">
    <property type="entry name" value="TPR-like_helical_dom_sf"/>
</dbReference>
<evidence type="ECO:0000313" key="4">
    <source>
        <dbReference type="EMBL" id="GMH08137.1"/>
    </source>
</evidence>
<dbReference type="InterPro" id="IPR046960">
    <property type="entry name" value="PPR_At4g14850-like_plant"/>
</dbReference>
<dbReference type="InterPro" id="IPR046848">
    <property type="entry name" value="E_motif"/>
</dbReference>
<organism evidence="4 5">
    <name type="scientific">Nepenthes gracilis</name>
    <name type="common">Slender pitcher plant</name>
    <dbReference type="NCBI Taxonomy" id="150966"/>
    <lineage>
        <taxon>Eukaryota</taxon>
        <taxon>Viridiplantae</taxon>
        <taxon>Streptophyta</taxon>
        <taxon>Embryophyta</taxon>
        <taxon>Tracheophyta</taxon>
        <taxon>Spermatophyta</taxon>
        <taxon>Magnoliopsida</taxon>
        <taxon>eudicotyledons</taxon>
        <taxon>Gunneridae</taxon>
        <taxon>Pentapetalae</taxon>
        <taxon>Caryophyllales</taxon>
        <taxon>Nepenthaceae</taxon>
        <taxon>Nepenthes</taxon>
    </lineage>
</organism>
<dbReference type="Pfam" id="PF13041">
    <property type="entry name" value="PPR_2"/>
    <property type="match status" value="1"/>
</dbReference>
<reference evidence="4" key="1">
    <citation type="submission" date="2023-05" db="EMBL/GenBank/DDBJ databases">
        <title>Nepenthes gracilis genome sequencing.</title>
        <authorList>
            <person name="Fukushima K."/>
        </authorList>
    </citation>
    <scope>NUCLEOTIDE SEQUENCE</scope>
    <source>
        <strain evidence="4">SING2019-196</strain>
    </source>
</reference>
<dbReference type="PANTHER" id="PTHR47926">
    <property type="entry name" value="PENTATRICOPEPTIDE REPEAT-CONTAINING PROTEIN"/>
    <property type="match status" value="1"/>
</dbReference>
<feature type="repeat" description="PPR" evidence="3">
    <location>
        <begin position="226"/>
        <end position="260"/>
    </location>
</feature>
<protein>
    <recommendedName>
        <fullName evidence="6">Pentatricopeptide repeat-containing protein</fullName>
    </recommendedName>
</protein>
<dbReference type="Proteomes" id="UP001279734">
    <property type="component" value="Unassembled WGS sequence"/>
</dbReference>
<evidence type="ECO:0000313" key="5">
    <source>
        <dbReference type="Proteomes" id="UP001279734"/>
    </source>
</evidence>
<dbReference type="GO" id="GO:0016556">
    <property type="term" value="P:mRNA modification"/>
    <property type="evidence" value="ECO:0007669"/>
    <property type="project" value="UniProtKB-ARBA"/>
</dbReference>
<accession>A0AAD3SBS4</accession>
<keyword evidence="1" id="KW-0677">Repeat</keyword>
<dbReference type="Pfam" id="PF01535">
    <property type="entry name" value="PPR"/>
    <property type="match status" value="2"/>
</dbReference>
<gene>
    <name evidence="4" type="ORF">Nepgr_009977</name>
</gene>